<organism evidence="2 3">
    <name type="scientific">Paludibacterium purpuratum</name>
    <dbReference type="NCBI Taxonomy" id="1144873"/>
    <lineage>
        <taxon>Bacteria</taxon>
        <taxon>Pseudomonadati</taxon>
        <taxon>Pseudomonadota</taxon>
        <taxon>Betaproteobacteria</taxon>
        <taxon>Neisseriales</taxon>
        <taxon>Chromobacteriaceae</taxon>
        <taxon>Paludibacterium</taxon>
    </lineage>
</organism>
<evidence type="ECO:0000313" key="2">
    <source>
        <dbReference type="EMBL" id="TDR76431.1"/>
    </source>
</evidence>
<protein>
    <submittedName>
        <fullName evidence="2">Uncharacterized protein</fullName>
    </submittedName>
</protein>
<dbReference type="EMBL" id="SNZP01000011">
    <property type="protein sequence ID" value="TDR76431.1"/>
    <property type="molecule type" value="Genomic_DNA"/>
</dbReference>
<comment type="caution">
    <text evidence="2">The sequence shown here is derived from an EMBL/GenBank/DDBJ whole genome shotgun (WGS) entry which is preliminary data.</text>
</comment>
<dbReference type="RefSeq" id="WP_133682098.1">
    <property type="nucleotide sequence ID" value="NZ_SNZP01000011.1"/>
</dbReference>
<feature type="region of interest" description="Disordered" evidence="1">
    <location>
        <begin position="210"/>
        <end position="248"/>
    </location>
</feature>
<evidence type="ECO:0000256" key="1">
    <source>
        <dbReference type="SAM" id="MobiDB-lite"/>
    </source>
</evidence>
<feature type="compositionally biased region" description="Basic and acidic residues" evidence="1">
    <location>
        <begin position="210"/>
        <end position="235"/>
    </location>
</feature>
<dbReference type="Proteomes" id="UP000295611">
    <property type="component" value="Unassembled WGS sequence"/>
</dbReference>
<proteinExistence type="predicted"/>
<evidence type="ECO:0000313" key="3">
    <source>
        <dbReference type="Proteomes" id="UP000295611"/>
    </source>
</evidence>
<sequence length="248" mass="27588">MMRQQIFIISKSGYSMVYLRQTLSNYSKLIVLFSAILLTACQSVGTQYKFPTAAEKSANFQPVDRPFLASLVETHRLYINNFNEEGCYSGRTLIDGPVKLRANEPITITYEASFSAESPASVLEEKSCQIFFRFTPRENAHYRVQTEINVSAAADTPGIKAGTPICRIMLQQVMNDGSVQPEPMVSLSLRAKKWACFKIQSKEEWLAEAKADEEADAREEAQDAAEEKAKEEAKAKAKAAAKTPVVAQ</sequence>
<reference evidence="2 3" key="1">
    <citation type="submission" date="2019-03" db="EMBL/GenBank/DDBJ databases">
        <title>Genomic Encyclopedia of Type Strains, Phase III (KMG-III): the genomes of soil and plant-associated and newly described type strains.</title>
        <authorList>
            <person name="Whitman W."/>
        </authorList>
    </citation>
    <scope>NUCLEOTIDE SEQUENCE [LARGE SCALE GENOMIC DNA]</scope>
    <source>
        <strain evidence="2 3">CECT 8976</strain>
    </source>
</reference>
<name>A0A4R7B171_9NEIS</name>
<dbReference type="AlphaFoldDB" id="A0A4R7B171"/>
<gene>
    <name evidence="2" type="ORF">DFP86_11114</name>
</gene>
<accession>A0A4R7B171</accession>
<keyword evidence="3" id="KW-1185">Reference proteome</keyword>
<dbReference type="OrthoDB" id="9094831at2"/>